<evidence type="ECO:0000313" key="3">
    <source>
        <dbReference type="Proteomes" id="UP000663829"/>
    </source>
</evidence>
<evidence type="ECO:0000313" key="2">
    <source>
        <dbReference type="EMBL" id="CAF4579151.1"/>
    </source>
</evidence>
<protein>
    <submittedName>
        <fullName evidence="1">Uncharacterized protein</fullName>
    </submittedName>
</protein>
<dbReference type="AlphaFoldDB" id="A0A816EV09"/>
<accession>A0A816EV09</accession>
<organism evidence="1 3">
    <name type="scientific">Didymodactylos carnosus</name>
    <dbReference type="NCBI Taxonomy" id="1234261"/>
    <lineage>
        <taxon>Eukaryota</taxon>
        <taxon>Metazoa</taxon>
        <taxon>Spiralia</taxon>
        <taxon>Gnathifera</taxon>
        <taxon>Rotifera</taxon>
        <taxon>Eurotatoria</taxon>
        <taxon>Bdelloidea</taxon>
        <taxon>Philodinida</taxon>
        <taxon>Philodinidae</taxon>
        <taxon>Didymodactylos</taxon>
    </lineage>
</organism>
<dbReference type="Proteomes" id="UP000663829">
    <property type="component" value="Unassembled WGS sequence"/>
</dbReference>
<dbReference type="EMBL" id="CAJNOQ010051408">
    <property type="protein sequence ID" value="CAF1650886.1"/>
    <property type="molecule type" value="Genomic_DNA"/>
</dbReference>
<sequence length="92" mass="10719">DEELIDEINNNIDVVEPDNNIQINESTIESDIIIDTIEGTEEEIQQKQIQNIYRLLNQQNLTSTWSATDFVEQLRMYGLYGEFELPEEELAV</sequence>
<reference evidence="1" key="1">
    <citation type="submission" date="2021-02" db="EMBL/GenBank/DDBJ databases">
        <authorList>
            <person name="Nowell W R."/>
        </authorList>
    </citation>
    <scope>NUCLEOTIDE SEQUENCE</scope>
</reference>
<feature type="non-terminal residue" evidence="1">
    <location>
        <position position="1"/>
    </location>
</feature>
<evidence type="ECO:0000313" key="1">
    <source>
        <dbReference type="EMBL" id="CAF1650886.1"/>
    </source>
</evidence>
<dbReference type="Proteomes" id="UP000681722">
    <property type="component" value="Unassembled WGS sequence"/>
</dbReference>
<name>A0A816EV09_9BILA</name>
<proteinExistence type="predicted"/>
<comment type="caution">
    <text evidence="1">The sequence shown here is derived from an EMBL/GenBank/DDBJ whole genome shotgun (WGS) entry which is preliminary data.</text>
</comment>
<keyword evidence="3" id="KW-1185">Reference proteome</keyword>
<gene>
    <name evidence="1" type="ORF">GPM918_LOCUS45511</name>
    <name evidence="2" type="ORF">SRO942_LOCUS48069</name>
</gene>
<dbReference type="EMBL" id="CAJOBC010122127">
    <property type="protein sequence ID" value="CAF4579151.1"/>
    <property type="molecule type" value="Genomic_DNA"/>
</dbReference>